<dbReference type="Gene3D" id="1.25.10.10">
    <property type="entry name" value="Leucine-rich Repeat Variant"/>
    <property type="match status" value="1"/>
</dbReference>
<dbReference type="PROSITE" id="PS50011">
    <property type="entry name" value="PROTEIN_KINASE_DOM"/>
    <property type="match status" value="1"/>
</dbReference>
<feature type="domain" description="Protein kinase" evidence="3">
    <location>
        <begin position="32"/>
        <end position="321"/>
    </location>
</feature>
<dbReference type="AlphaFoldDB" id="A0AAD4N8D4"/>
<protein>
    <submittedName>
        <fullName evidence="4">Protein kinase domain-containing protein</fullName>
    </submittedName>
</protein>
<dbReference type="Gene3D" id="1.10.510.10">
    <property type="entry name" value="Transferase(Phosphotransferase) domain 1"/>
    <property type="match status" value="1"/>
</dbReference>
<dbReference type="GO" id="GO:0005524">
    <property type="term" value="F:ATP binding"/>
    <property type="evidence" value="ECO:0007669"/>
    <property type="project" value="InterPro"/>
</dbReference>
<dbReference type="EMBL" id="JAKKPZ010000010">
    <property type="protein sequence ID" value="KAI1716241.1"/>
    <property type="molecule type" value="Genomic_DNA"/>
</dbReference>
<evidence type="ECO:0000256" key="2">
    <source>
        <dbReference type="SAM" id="MobiDB-lite"/>
    </source>
</evidence>
<dbReference type="InterPro" id="IPR051177">
    <property type="entry name" value="CIK-Related_Protein"/>
</dbReference>
<evidence type="ECO:0000259" key="3">
    <source>
        <dbReference type="PROSITE" id="PS50011"/>
    </source>
</evidence>
<dbReference type="InterPro" id="IPR011989">
    <property type="entry name" value="ARM-like"/>
</dbReference>
<keyword evidence="5" id="KW-1185">Reference proteome</keyword>
<feature type="region of interest" description="Disordered" evidence="2">
    <location>
        <begin position="826"/>
        <end position="880"/>
    </location>
</feature>
<evidence type="ECO:0000313" key="5">
    <source>
        <dbReference type="Proteomes" id="UP001201812"/>
    </source>
</evidence>
<dbReference type="SUPFAM" id="SSF56112">
    <property type="entry name" value="Protein kinase-like (PK-like)"/>
    <property type="match status" value="1"/>
</dbReference>
<dbReference type="SUPFAM" id="SSF48371">
    <property type="entry name" value="ARM repeat"/>
    <property type="match status" value="1"/>
</dbReference>
<name>A0AAD4N8D4_9BILA</name>
<comment type="caution">
    <text evidence="4">The sequence shown here is derived from an EMBL/GenBank/DDBJ whole genome shotgun (WGS) entry which is preliminary data.</text>
</comment>
<feature type="region of interest" description="Disordered" evidence="2">
    <location>
        <begin position="685"/>
        <end position="707"/>
    </location>
</feature>
<dbReference type="GO" id="GO:0004672">
    <property type="term" value="F:protein kinase activity"/>
    <property type="evidence" value="ECO:0007669"/>
    <property type="project" value="InterPro"/>
</dbReference>
<dbReference type="Gene3D" id="3.30.200.20">
    <property type="entry name" value="Phosphorylase Kinase, domain 1"/>
    <property type="match status" value="1"/>
</dbReference>
<dbReference type="PANTHER" id="PTHR12984:SF6">
    <property type="entry name" value="SCY1-LIKE PROTEIN 2"/>
    <property type="match status" value="1"/>
</dbReference>
<dbReference type="CDD" id="cd14011">
    <property type="entry name" value="PK_SCY1_like"/>
    <property type="match status" value="1"/>
</dbReference>
<organism evidence="4 5">
    <name type="scientific">Ditylenchus destructor</name>
    <dbReference type="NCBI Taxonomy" id="166010"/>
    <lineage>
        <taxon>Eukaryota</taxon>
        <taxon>Metazoa</taxon>
        <taxon>Ecdysozoa</taxon>
        <taxon>Nematoda</taxon>
        <taxon>Chromadorea</taxon>
        <taxon>Rhabditida</taxon>
        <taxon>Tylenchina</taxon>
        <taxon>Tylenchomorpha</taxon>
        <taxon>Sphaerularioidea</taxon>
        <taxon>Anguinidae</taxon>
        <taxon>Anguininae</taxon>
        <taxon>Ditylenchus</taxon>
    </lineage>
</organism>
<evidence type="ECO:0000313" key="4">
    <source>
        <dbReference type="EMBL" id="KAI1716241.1"/>
    </source>
</evidence>
<dbReference type="Proteomes" id="UP001201812">
    <property type="component" value="Unassembled WGS sequence"/>
</dbReference>
<accession>A0AAD4N8D4</accession>
<comment type="similarity">
    <text evidence="1">Belongs to the protein kinase superfamily.</text>
</comment>
<sequence>MEYYLNRFKSTVSTVAAQVSNALPGNPIFREYEVQGQIGSAGPGMSWKIYSGTKNSTKQAVSIWLFDKKQIERWPRQEKEEFPERLKRGISQLTRLRHPRLMVIERALEESRDTFAFCSEPIFASLANIFGQGENLPSHLKDFAFEDVEIRHGLFQLSEALVFLHNDAKIVHGNICPSSVVINEKGAWKLASFDFCISGLPGDSGKITFPTHEWDRRLMSVMNPDLNYAAPEMVEGAKCDVFADMYSLGVLAYALFNDSKPIFDSKSMLDTYRSNIDKLKKLPLELLKNIPAAFKEDLKMCLNFTPELRPDAIQFTRILYFDDPQLKIFNCLDALMQMDNPQKMQFFKGLLAVLGNFPKRPLLQKVLPYLTAEFSTTELVPFILPSVFLIAEMASDKEFASIILPPLIPIFAVQRPYQTVLILLQKIPLLLEKTPEADIKNHVLPLVYTALNNENTKIQEICLNLIPTIGKLVDRDAMRTQLLPKLLRLILEESVLSIRVQALVCCGKLMPHLEPWMVSNQILPALPKVNSKEPGVLMAILGIYKIAFDTEKFGITTEQCAKSVLPFLITSCVENTLNSNQFEQYMALIKILMQKVETEQRKRLHQLSAAQEEQRNISNIISEDGTMNLTNSVHKSTSSNNAVQLDSSIKDLTDIFGVKDNGPKPSTSNLNVLSLEEKKRLAAEREVGGAPKPIGAPTAQPFTSDKSSASHLINIDNLWGSPSLPIQAASKTSSHADPSPFSPVSKNSTLSDISTADFFLSVDGNNSTATSSNQINAQSFGFPGLPQPPIAGNLVQRNAKTGNVSSAASLDLNSLFNNITVNAQPQSNQTPISPAGGNFIQWNGPTNSGTQPWTSAKPMQPIKQNGHNNALKDPFDDLLK</sequence>
<dbReference type="InterPro" id="IPR011009">
    <property type="entry name" value="Kinase-like_dom_sf"/>
</dbReference>
<reference evidence="4" key="1">
    <citation type="submission" date="2022-01" db="EMBL/GenBank/DDBJ databases">
        <title>Genome Sequence Resource for Two Populations of Ditylenchus destructor, the Migratory Endoparasitic Phytonematode.</title>
        <authorList>
            <person name="Zhang H."/>
            <person name="Lin R."/>
            <person name="Xie B."/>
        </authorList>
    </citation>
    <scope>NUCLEOTIDE SEQUENCE</scope>
    <source>
        <strain evidence="4">BazhouSP</strain>
    </source>
</reference>
<evidence type="ECO:0000256" key="1">
    <source>
        <dbReference type="ARBA" id="ARBA00038349"/>
    </source>
</evidence>
<dbReference type="SMART" id="SM00220">
    <property type="entry name" value="S_TKc"/>
    <property type="match status" value="1"/>
</dbReference>
<dbReference type="InterPro" id="IPR000719">
    <property type="entry name" value="Prot_kinase_dom"/>
</dbReference>
<feature type="compositionally biased region" description="Polar residues" evidence="2">
    <location>
        <begin position="840"/>
        <end position="854"/>
    </location>
</feature>
<keyword evidence="4" id="KW-0418">Kinase</keyword>
<gene>
    <name evidence="4" type="ORF">DdX_07277</name>
</gene>
<dbReference type="InterPro" id="IPR016024">
    <property type="entry name" value="ARM-type_fold"/>
</dbReference>
<dbReference type="Pfam" id="PF00069">
    <property type="entry name" value="Pkinase"/>
    <property type="match status" value="1"/>
</dbReference>
<feature type="compositionally biased region" description="Polar residues" evidence="2">
    <location>
        <begin position="729"/>
        <end position="748"/>
    </location>
</feature>
<feature type="region of interest" description="Disordered" evidence="2">
    <location>
        <begin position="728"/>
        <end position="748"/>
    </location>
</feature>
<dbReference type="PANTHER" id="PTHR12984">
    <property type="entry name" value="SCY1-RELATED S/T PROTEIN KINASE-LIKE"/>
    <property type="match status" value="1"/>
</dbReference>
<keyword evidence="4" id="KW-0808">Transferase</keyword>
<proteinExistence type="inferred from homology"/>